<evidence type="ECO:0000256" key="1">
    <source>
        <dbReference type="SAM" id="MobiDB-lite"/>
    </source>
</evidence>
<sequence length="89" mass="9297">MNFATRAAIRVSTKVRVSPTFTTTASFSKVPASFAASTNNVPSSSTSSSTPIASFSTKSSPIINNPNFNKNSKSVSSIEFLLSSDDDGV</sequence>
<reference evidence="3" key="1">
    <citation type="journal article" date="2011" name="Genome Biol.">
        <title>Comparative genomics of the social amoebae Dictyostelium discoideum and Dictyostelium purpureum.</title>
        <authorList>
            <consortium name="US DOE Joint Genome Institute (JGI-PGF)"/>
            <person name="Sucgang R."/>
            <person name="Kuo A."/>
            <person name="Tian X."/>
            <person name="Salerno W."/>
            <person name="Parikh A."/>
            <person name="Feasley C.L."/>
            <person name="Dalin E."/>
            <person name="Tu H."/>
            <person name="Huang E."/>
            <person name="Barry K."/>
            <person name="Lindquist E."/>
            <person name="Shapiro H."/>
            <person name="Bruce D."/>
            <person name="Schmutz J."/>
            <person name="Salamov A."/>
            <person name="Fey P."/>
            <person name="Gaudet P."/>
            <person name="Anjard C."/>
            <person name="Babu M.M."/>
            <person name="Basu S."/>
            <person name="Bushmanova Y."/>
            <person name="van der Wel H."/>
            <person name="Katoh-Kurasawa M."/>
            <person name="Dinh C."/>
            <person name="Coutinho P.M."/>
            <person name="Saito T."/>
            <person name="Elias M."/>
            <person name="Schaap P."/>
            <person name="Kay R.R."/>
            <person name="Henrissat B."/>
            <person name="Eichinger L."/>
            <person name="Rivero F."/>
            <person name="Putnam N.H."/>
            <person name="West C.M."/>
            <person name="Loomis W.F."/>
            <person name="Chisholm R.L."/>
            <person name="Shaulsky G."/>
            <person name="Strassmann J.E."/>
            <person name="Queller D.C."/>
            <person name="Kuspa A."/>
            <person name="Grigoriev I.V."/>
        </authorList>
    </citation>
    <scope>NUCLEOTIDE SEQUENCE [LARGE SCALE GENOMIC DNA]</scope>
    <source>
        <strain evidence="3">QSDP1</strain>
    </source>
</reference>
<dbReference type="EMBL" id="GL870983">
    <property type="protein sequence ID" value="EGC38140.1"/>
    <property type="molecule type" value="Genomic_DNA"/>
</dbReference>
<dbReference type="OMA" id="MNFATRS"/>
<dbReference type="RefSeq" id="XP_003285354.1">
    <property type="nucleotide sequence ID" value="XM_003285306.1"/>
</dbReference>
<organism evidence="2 3">
    <name type="scientific">Dictyostelium purpureum</name>
    <name type="common">Slime mold</name>
    <dbReference type="NCBI Taxonomy" id="5786"/>
    <lineage>
        <taxon>Eukaryota</taxon>
        <taxon>Amoebozoa</taxon>
        <taxon>Evosea</taxon>
        <taxon>Eumycetozoa</taxon>
        <taxon>Dictyostelia</taxon>
        <taxon>Dictyosteliales</taxon>
        <taxon>Dictyosteliaceae</taxon>
        <taxon>Dictyostelium</taxon>
    </lineage>
</organism>
<dbReference type="Proteomes" id="UP000001064">
    <property type="component" value="Unassembled WGS sequence"/>
</dbReference>
<evidence type="ECO:0000313" key="2">
    <source>
        <dbReference type="EMBL" id="EGC38140.1"/>
    </source>
</evidence>
<dbReference type="InParanoid" id="F0ZD48"/>
<evidence type="ECO:0000313" key="3">
    <source>
        <dbReference type="Proteomes" id="UP000001064"/>
    </source>
</evidence>
<gene>
    <name evidence="2" type="ORF">DICPUDRAFT_149224</name>
</gene>
<protein>
    <submittedName>
        <fullName evidence="2">Uncharacterized protein</fullName>
    </submittedName>
</protein>
<dbReference type="KEGG" id="dpp:DICPUDRAFT_149224"/>
<feature type="compositionally biased region" description="Low complexity" evidence="1">
    <location>
        <begin position="37"/>
        <end position="60"/>
    </location>
</feature>
<dbReference type="GeneID" id="10502699"/>
<feature type="region of interest" description="Disordered" evidence="1">
    <location>
        <begin position="36"/>
        <end position="60"/>
    </location>
</feature>
<proteinExistence type="predicted"/>
<dbReference type="AlphaFoldDB" id="F0ZD48"/>
<dbReference type="VEuPathDB" id="AmoebaDB:DICPUDRAFT_149224"/>
<accession>F0ZD48</accession>
<name>F0ZD48_DICPU</name>
<keyword evidence="3" id="KW-1185">Reference proteome</keyword>